<keyword evidence="3" id="KW-1185">Reference proteome</keyword>
<evidence type="ECO:0000256" key="1">
    <source>
        <dbReference type="SAM" id="Phobius"/>
    </source>
</evidence>
<keyword evidence="1" id="KW-0812">Transmembrane</keyword>
<feature type="transmembrane region" description="Helical" evidence="1">
    <location>
        <begin position="74"/>
        <end position="92"/>
    </location>
</feature>
<keyword evidence="1" id="KW-0472">Membrane</keyword>
<dbReference type="EMBL" id="BAVR01000022">
    <property type="protein sequence ID" value="GAE88684.1"/>
    <property type="molecule type" value="Genomic_DNA"/>
</dbReference>
<feature type="transmembrane region" description="Helical" evidence="1">
    <location>
        <begin position="34"/>
        <end position="62"/>
    </location>
</feature>
<proteinExistence type="predicted"/>
<accession>W4V7H0</accession>
<protein>
    <submittedName>
        <fullName evidence="2">Uncharacterized protein</fullName>
    </submittedName>
</protein>
<comment type="caution">
    <text evidence="2">The sequence shown here is derived from an EMBL/GenBank/DDBJ whole genome shotgun (WGS) entry which is preliminary data.</text>
</comment>
<evidence type="ECO:0000313" key="2">
    <source>
        <dbReference type="EMBL" id="GAE88684.1"/>
    </source>
</evidence>
<organism evidence="2 3">
    <name type="scientific">Acetivibrio straminisolvens JCM 21531</name>
    <dbReference type="NCBI Taxonomy" id="1294263"/>
    <lineage>
        <taxon>Bacteria</taxon>
        <taxon>Bacillati</taxon>
        <taxon>Bacillota</taxon>
        <taxon>Clostridia</taxon>
        <taxon>Eubacteriales</taxon>
        <taxon>Oscillospiraceae</taxon>
        <taxon>Acetivibrio</taxon>
    </lineage>
</organism>
<feature type="transmembrane region" description="Helical" evidence="1">
    <location>
        <begin position="5"/>
        <end position="22"/>
    </location>
</feature>
<gene>
    <name evidence="2" type="ORF">JCM21531_2145</name>
</gene>
<sequence length="291" mass="34415">MLNWITTFLFIVGVILIIVKMMDDEEPYHALKIIGYYLIGTFRFTFNRIHIPLGFIIFLLFLRSPEKKQRGKRYAAGLGLLAFVVALVIPAITESYYKRTRYVEPITTNIYELNFQNHWKKVAETLELDEYSMKTTRAEGLKIDYEKDGKLKRLRYEVTWREEGQFRHATVYFHEGQKKLTVRATKVDQWLQYDRLISIERLFEKLDQINIKDLTPQGEFSYYGFIFSGEWTNFAIKDGETFIIEDNKIIPYAGELPIEGYWMNTFGMKQTGERSNVSTDGHYYLFDVQSK</sequence>
<name>W4V7H0_9FIRM</name>
<dbReference type="Proteomes" id="UP000019109">
    <property type="component" value="Unassembled WGS sequence"/>
</dbReference>
<evidence type="ECO:0000313" key="3">
    <source>
        <dbReference type="Proteomes" id="UP000019109"/>
    </source>
</evidence>
<keyword evidence="1" id="KW-1133">Transmembrane helix</keyword>
<dbReference type="AlphaFoldDB" id="W4V7H0"/>
<reference evidence="2" key="1">
    <citation type="journal article" date="2014" name="Genome Announc.">
        <title>Draft Genome Sequence of Clostridium straminisolvens Strain JCM 21531T, Isolated from a Cellulose-Degrading Bacterial Community.</title>
        <authorList>
            <person name="Yuki M."/>
            <person name="Oshima K."/>
            <person name="Suda W."/>
            <person name="Sakamoto M."/>
            <person name="Kitamura K."/>
            <person name="Iida T."/>
            <person name="Hattori M."/>
            <person name="Ohkuma M."/>
        </authorList>
    </citation>
    <scope>NUCLEOTIDE SEQUENCE [LARGE SCALE GENOMIC DNA]</scope>
    <source>
        <strain evidence="2">JCM 21531</strain>
    </source>
</reference>